<evidence type="ECO:0000259" key="1">
    <source>
        <dbReference type="Pfam" id="PF00149"/>
    </source>
</evidence>
<protein>
    <submittedName>
        <fullName evidence="2">Ser/Thr protein phosphatase family protein</fullName>
    </submittedName>
</protein>
<dbReference type="InterPro" id="IPR029052">
    <property type="entry name" value="Metallo-depent_PP-like"/>
</dbReference>
<dbReference type="SUPFAM" id="SSF56300">
    <property type="entry name" value="Metallo-dependent phosphatases"/>
    <property type="match status" value="1"/>
</dbReference>
<dbReference type="Gene3D" id="3.60.21.10">
    <property type="match status" value="1"/>
</dbReference>
<dbReference type="Pfam" id="PF00149">
    <property type="entry name" value="Metallophos"/>
    <property type="match status" value="1"/>
</dbReference>
<evidence type="ECO:0000313" key="3">
    <source>
        <dbReference type="Proteomes" id="UP000250266"/>
    </source>
</evidence>
<accession>A0A8E2E936</accession>
<gene>
    <name evidence="2" type="ORF">K432DRAFT_299369</name>
</gene>
<dbReference type="EMBL" id="KV744994">
    <property type="protein sequence ID" value="OCK79642.1"/>
    <property type="molecule type" value="Genomic_DNA"/>
</dbReference>
<dbReference type="OrthoDB" id="630188at2759"/>
<keyword evidence="3" id="KW-1185">Reference proteome</keyword>
<sequence length="346" mass="38876">MASTNASTGSPQLINTRFLIISDTHNSQLASGENVYWSASSHPVPFREPLPKADVLLHCGDLTMIGLMDEYQKTLDMLMDCDADLKLVIAGNHDISLDEKYYRRRGKLMHAQWGHDENLPALAKEMWTGERARIAGVIYLEEGTHTFTLKSGAKLRVYASPYQPEFCDWAFPYERNEDRFNRLRSVVPGAVSIVENPVPDFPAVDVMMTHGPPLHILDKTNRGESVGCEHLLRAARRCKPRIHCFGHIHEAWGAARVLWNPSEELKNDSKTHVAKAEAIQVDYAKMVEERAVFVDVSSESGARPLDFGKETLMVNASIMNLRYKPRHGPWLIDVDLERSSASAADP</sequence>
<dbReference type="InterPro" id="IPR004843">
    <property type="entry name" value="Calcineurin-like_PHP"/>
</dbReference>
<reference evidence="2 3" key="1">
    <citation type="journal article" date="2016" name="Nat. Commun.">
        <title>Ectomycorrhizal ecology is imprinted in the genome of the dominant symbiotic fungus Cenococcum geophilum.</title>
        <authorList>
            <consortium name="DOE Joint Genome Institute"/>
            <person name="Peter M."/>
            <person name="Kohler A."/>
            <person name="Ohm R.A."/>
            <person name="Kuo A."/>
            <person name="Krutzmann J."/>
            <person name="Morin E."/>
            <person name="Arend M."/>
            <person name="Barry K.W."/>
            <person name="Binder M."/>
            <person name="Choi C."/>
            <person name="Clum A."/>
            <person name="Copeland A."/>
            <person name="Grisel N."/>
            <person name="Haridas S."/>
            <person name="Kipfer T."/>
            <person name="LaButti K."/>
            <person name="Lindquist E."/>
            <person name="Lipzen A."/>
            <person name="Maire R."/>
            <person name="Meier B."/>
            <person name="Mihaltcheva S."/>
            <person name="Molinier V."/>
            <person name="Murat C."/>
            <person name="Poggeler S."/>
            <person name="Quandt C.A."/>
            <person name="Sperisen C."/>
            <person name="Tritt A."/>
            <person name="Tisserant E."/>
            <person name="Crous P.W."/>
            <person name="Henrissat B."/>
            <person name="Nehls U."/>
            <person name="Egli S."/>
            <person name="Spatafora J.W."/>
            <person name="Grigoriev I.V."/>
            <person name="Martin F.M."/>
        </authorList>
    </citation>
    <scope>NUCLEOTIDE SEQUENCE [LARGE SCALE GENOMIC DNA]</scope>
    <source>
        <strain evidence="2 3">CBS 459.81</strain>
    </source>
</reference>
<dbReference type="PANTHER" id="PTHR12905">
    <property type="entry name" value="METALLOPHOSPHOESTERASE"/>
    <property type="match status" value="1"/>
</dbReference>
<dbReference type="PANTHER" id="PTHR12905:SF0">
    <property type="entry name" value="CALCINEURIN-LIKE PHOSPHOESTERASE DOMAIN-CONTAINING PROTEIN"/>
    <property type="match status" value="1"/>
</dbReference>
<evidence type="ECO:0000313" key="2">
    <source>
        <dbReference type="EMBL" id="OCK79642.1"/>
    </source>
</evidence>
<feature type="domain" description="Calcineurin-like phosphoesterase" evidence="1">
    <location>
        <begin position="17"/>
        <end position="250"/>
    </location>
</feature>
<dbReference type="AlphaFoldDB" id="A0A8E2E936"/>
<dbReference type="CDD" id="cd07379">
    <property type="entry name" value="MPP_239FB"/>
    <property type="match status" value="1"/>
</dbReference>
<dbReference type="GO" id="GO:0016787">
    <property type="term" value="F:hydrolase activity"/>
    <property type="evidence" value="ECO:0007669"/>
    <property type="project" value="InterPro"/>
</dbReference>
<proteinExistence type="predicted"/>
<organism evidence="2 3">
    <name type="scientific">Lepidopterella palustris CBS 459.81</name>
    <dbReference type="NCBI Taxonomy" id="1314670"/>
    <lineage>
        <taxon>Eukaryota</taxon>
        <taxon>Fungi</taxon>
        <taxon>Dikarya</taxon>
        <taxon>Ascomycota</taxon>
        <taxon>Pezizomycotina</taxon>
        <taxon>Dothideomycetes</taxon>
        <taxon>Pleosporomycetidae</taxon>
        <taxon>Mytilinidiales</taxon>
        <taxon>Argynnaceae</taxon>
        <taxon>Lepidopterella</taxon>
    </lineage>
</organism>
<dbReference type="Proteomes" id="UP000250266">
    <property type="component" value="Unassembled WGS sequence"/>
</dbReference>
<dbReference type="InterPro" id="IPR051693">
    <property type="entry name" value="UPF0046_metallophosphoest"/>
</dbReference>
<name>A0A8E2E936_9PEZI</name>